<dbReference type="GeneTree" id="ENSGT00390000004226"/>
<feature type="compositionally biased region" description="Low complexity" evidence="1">
    <location>
        <begin position="56"/>
        <end position="70"/>
    </location>
</feature>
<dbReference type="OMA" id="DKEMTIM"/>
<dbReference type="AlphaFoldDB" id="G3TTA9"/>
<dbReference type="STRING" id="9785.ENSLAFP00000018817"/>
<feature type="compositionally biased region" description="Polar residues" evidence="1">
    <location>
        <begin position="17"/>
        <end position="32"/>
    </location>
</feature>
<feature type="region of interest" description="Disordered" evidence="1">
    <location>
        <begin position="1"/>
        <end position="107"/>
    </location>
</feature>
<dbReference type="InterPro" id="IPR038873">
    <property type="entry name" value="CXorf66"/>
</dbReference>
<feature type="compositionally biased region" description="Polar residues" evidence="1">
    <location>
        <begin position="40"/>
        <end position="50"/>
    </location>
</feature>
<evidence type="ECO:0000256" key="1">
    <source>
        <dbReference type="SAM" id="MobiDB-lite"/>
    </source>
</evidence>
<protein>
    <submittedName>
        <fullName evidence="2">Uncharacterized protein</fullName>
    </submittedName>
</protein>
<dbReference type="Ensembl" id="ENSLAFT00000027893.1">
    <property type="protein sequence ID" value="ENSLAFP00000018817.1"/>
    <property type="gene ID" value="ENSLAFG00000032766.1"/>
</dbReference>
<sequence>IKKEGIAAKSSELPPSGSKTSSPCSPEKQSMLSCIDKSSEPLSPQKSSIPSRAEMPLRPSSPERSSIPSSAEKLRRLSSPEKSSRPSSGKRLEKLSMTSGVEKNCKLTHTRKQVSQICLSYSDKPVRPLCPKNKIWPLESSSLPKLAKPPRHPNPKRSGSRDKTNMLSRSQLPKTCRWYKERCLVCRASEPWLEVISEAKNNIAQTPPFSGEGKHLSQSFYSTDNAFCKDVSDS</sequence>
<accession>G3TTA9</accession>
<feature type="region of interest" description="Disordered" evidence="1">
    <location>
        <begin position="141"/>
        <end position="167"/>
    </location>
</feature>
<keyword evidence="3" id="KW-1185">Reference proteome</keyword>
<name>G3TTA9_LOXAF</name>
<dbReference type="PANTHER" id="PTHR37340">
    <property type="entry name" value="GENE 7073-RELATED"/>
    <property type="match status" value="1"/>
</dbReference>
<dbReference type="Proteomes" id="UP000007646">
    <property type="component" value="Unassembled WGS sequence"/>
</dbReference>
<evidence type="ECO:0000313" key="3">
    <source>
        <dbReference type="Proteomes" id="UP000007646"/>
    </source>
</evidence>
<dbReference type="PANTHER" id="PTHR37340:SF1">
    <property type="entry name" value="GENE 7073-RELATED"/>
    <property type="match status" value="1"/>
</dbReference>
<reference evidence="2 3" key="1">
    <citation type="submission" date="2009-06" db="EMBL/GenBank/DDBJ databases">
        <title>The Genome Sequence of Loxodonta africana (African elephant).</title>
        <authorList>
            <person name="Di Palma F."/>
            <person name="Heiman D."/>
            <person name="Young S."/>
            <person name="Johnson J."/>
            <person name="Lander E.S."/>
            <person name="Lindblad-Toh K."/>
        </authorList>
    </citation>
    <scope>NUCLEOTIDE SEQUENCE [LARGE SCALE GENOMIC DNA]</scope>
    <source>
        <strain evidence="2 3">Isolate ISIS603380</strain>
    </source>
</reference>
<feature type="compositionally biased region" description="Basic and acidic residues" evidence="1">
    <location>
        <begin position="72"/>
        <end position="94"/>
    </location>
</feature>
<dbReference type="InParanoid" id="G3TTA9"/>
<reference evidence="2" key="3">
    <citation type="submission" date="2025-09" db="UniProtKB">
        <authorList>
            <consortium name="Ensembl"/>
        </authorList>
    </citation>
    <scope>IDENTIFICATION</scope>
    <source>
        <strain evidence="2">Isolate ISIS603380</strain>
    </source>
</reference>
<dbReference type="HOGENOM" id="CLU_061820_0_0_1"/>
<dbReference type="eggNOG" id="ENOG502T3E1">
    <property type="taxonomic scope" value="Eukaryota"/>
</dbReference>
<organism evidence="2 3">
    <name type="scientific">Loxodonta africana</name>
    <name type="common">African elephant</name>
    <dbReference type="NCBI Taxonomy" id="9785"/>
    <lineage>
        <taxon>Eukaryota</taxon>
        <taxon>Metazoa</taxon>
        <taxon>Chordata</taxon>
        <taxon>Craniata</taxon>
        <taxon>Vertebrata</taxon>
        <taxon>Euteleostomi</taxon>
        <taxon>Mammalia</taxon>
        <taxon>Eutheria</taxon>
        <taxon>Afrotheria</taxon>
        <taxon>Proboscidea</taxon>
        <taxon>Elephantidae</taxon>
        <taxon>Loxodonta</taxon>
    </lineage>
</organism>
<evidence type="ECO:0000313" key="2">
    <source>
        <dbReference type="Ensembl" id="ENSLAFP00000018817.1"/>
    </source>
</evidence>
<reference evidence="2" key="2">
    <citation type="submission" date="2025-08" db="UniProtKB">
        <authorList>
            <consortium name="Ensembl"/>
        </authorList>
    </citation>
    <scope>IDENTIFICATION</scope>
    <source>
        <strain evidence="2">Isolate ISIS603380</strain>
    </source>
</reference>
<proteinExistence type="predicted"/>